<reference evidence="2" key="1">
    <citation type="journal article" date="2019" name="Int. J. Syst. Evol. Microbiol.">
        <title>The Global Catalogue of Microorganisms (GCM) 10K type strain sequencing project: providing services to taxonomists for standard genome sequencing and annotation.</title>
        <authorList>
            <consortium name="The Broad Institute Genomics Platform"/>
            <consortium name="The Broad Institute Genome Sequencing Center for Infectious Disease"/>
            <person name="Wu L."/>
            <person name="Ma J."/>
        </authorList>
    </citation>
    <scope>NUCLEOTIDE SEQUENCE [LARGE SCALE GENOMIC DNA]</scope>
    <source>
        <strain evidence="2">JCM 15089</strain>
    </source>
</reference>
<dbReference type="EMBL" id="BAAADD010000008">
    <property type="protein sequence ID" value="GAA0579045.1"/>
    <property type="molecule type" value="Genomic_DNA"/>
</dbReference>
<organism evidence="1 2">
    <name type="scientific">Rhizomicrobium electricum</name>
    <dbReference type="NCBI Taxonomy" id="480070"/>
    <lineage>
        <taxon>Bacteria</taxon>
        <taxon>Pseudomonadati</taxon>
        <taxon>Pseudomonadota</taxon>
        <taxon>Alphaproteobacteria</taxon>
        <taxon>Micropepsales</taxon>
        <taxon>Micropepsaceae</taxon>
        <taxon>Rhizomicrobium</taxon>
    </lineage>
</organism>
<comment type="caution">
    <text evidence="1">The sequence shown here is derived from an EMBL/GenBank/DDBJ whole genome shotgun (WGS) entry which is preliminary data.</text>
</comment>
<sequence>MTSKVAFMFVAPQTDRTKAKAKVVTPVAEITTIGVQNYAEAEEEALKLVAEGITVIELCAGFGHDGTARIAKAVAEKALVGVVRFDLHPMFEHQSGDALFA</sequence>
<dbReference type="Pfam" id="PF20116">
    <property type="entry name" value="DUF6506"/>
    <property type="match status" value="1"/>
</dbReference>
<evidence type="ECO:0000313" key="1">
    <source>
        <dbReference type="EMBL" id="GAA0579045.1"/>
    </source>
</evidence>
<proteinExistence type="predicted"/>
<dbReference type="RefSeq" id="WP_166936857.1">
    <property type="nucleotide sequence ID" value="NZ_BAAADD010000008.1"/>
</dbReference>
<dbReference type="Proteomes" id="UP001499951">
    <property type="component" value="Unassembled WGS sequence"/>
</dbReference>
<dbReference type="InterPro" id="IPR045441">
    <property type="entry name" value="DUF6506"/>
</dbReference>
<protein>
    <submittedName>
        <fullName evidence="1">DUF6506 family protein</fullName>
    </submittedName>
</protein>
<name>A0ABP3PZD6_9PROT</name>
<keyword evidence="2" id="KW-1185">Reference proteome</keyword>
<accession>A0ABP3PZD6</accession>
<gene>
    <name evidence="1" type="ORF">GCM10008942_29920</name>
</gene>
<evidence type="ECO:0000313" key="2">
    <source>
        <dbReference type="Proteomes" id="UP001499951"/>
    </source>
</evidence>